<evidence type="ECO:0000313" key="5">
    <source>
        <dbReference type="EMBL" id="PTQ41059.1"/>
    </source>
</evidence>
<keyword evidence="6" id="KW-1185">Reference proteome</keyword>
<dbReference type="Proteomes" id="UP000244005">
    <property type="component" value="Unassembled WGS sequence"/>
</dbReference>
<feature type="chain" id="PRO_5015329371" description="PLAT domain-containing protein" evidence="3">
    <location>
        <begin position="45"/>
        <end position="340"/>
    </location>
</feature>
<protein>
    <recommendedName>
        <fullName evidence="4">PLAT domain-containing protein</fullName>
    </recommendedName>
</protein>
<proteinExistence type="predicted"/>
<dbReference type="InterPro" id="IPR001024">
    <property type="entry name" value="PLAT/LH2_dom"/>
</dbReference>
<dbReference type="InterPro" id="IPR010417">
    <property type="entry name" value="Embryo-specific_ATS3"/>
</dbReference>
<feature type="signal peptide" evidence="3">
    <location>
        <begin position="1"/>
        <end position="44"/>
    </location>
</feature>
<evidence type="ECO:0000313" key="6">
    <source>
        <dbReference type="Proteomes" id="UP000244005"/>
    </source>
</evidence>
<dbReference type="Gramene" id="Mp1g08050.1">
    <property type="protein sequence ID" value="Mp1g08050.1.cds"/>
    <property type="gene ID" value="Mp1g08050"/>
</dbReference>
<name>A0A2R6X4R0_MARPO</name>
<dbReference type="SUPFAM" id="SSF49723">
    <property type="entry name" value="Lipase/lipooxygenase domain (PLAT/LH2 domain)"/>
    <property type="match status" value="1"/>
</dbReference>
<dbReference type="PANTHER" id="PTHR31718">
    <property type="entry name" value="PLAT DOMAIN-CONTAINING PROTEIN"/>
    <property type="match status" value="1"/>
</dbReference>
<dbReference type="PROSITE" id="PS50095">
    <property type="entry name" value="PLAT"/>
    <property type="match status" value="1"/>
</dbReference>
<feature type="region of interest" description="Disordered" evidence="2">
    <location>
        <begin position="141"/>
        <end position="163"/>
    </location>
</feature>
<dbReference type="EMBL" id="KZ772708">
    <property type="protein sequence ID" value="PTQ41059.1"/>
    <property type="molecule type" value="Genomic_DNA"/>
</dbReference>
<feature type="compositionally biased region" description="Basic and acidic residues" evidence="2">
    <location>
        <begin position="150"/>
        <end position="159"/>
    </location>
</feature>
<comment type="caution">
    <text evidence="1">Lacks conserved residue(s) required for the propagation of feature annotation.</text>
</comment>
<dbReference type="OrthoDB" id="5322100at2759"/>
<dbReference type="PANTHER" id="PTHR31718:SF60">
    <property type="entry name" value="LIPOXYGENASE HOMOLOGY DOMAIN-CONTAINING PROTEIN 1"/>
    <property type="match status" value="1"/>
</dbReference>
<reference evidence="6" key="1">
    <citation type="journal article" date="2017" name="Cell">
        <title>Insights into land plant evolution garnered from the Marchantia polymorpha genome.</title>
        <authorList>
            <person name="Bowman J.L."/>
            <person name="Kohchi T."/>
            <person name="Yamato K.T."/>
            <person name="Jenkins J."/>
            <person name="Shu S."/>
            <person name="Ishizaki K."/>
            <person name="Yamaoka S."/>
            <person name="Nishihama R."/>
            <person name="Nakamura Y."/>
            <person name="Berger F."/>
            <person name="Adam C."/>
            <person name="Aki S.S."/>
            <person name="Althoff F."/>
            <person name="Araki T."/>
            <person name="Arteaga-Vazquez M.A."/>
            <person name="Balasubrmanian S."/>
            <person name="Barry K."/>
            <person name="Bauer D."/>
            <person name="Boehm C.R."/>
            <person name="Briginshaw L."/>
            <person name="Caballero-Perez J."/>
            <person name="Catarino B."/>
            <person name="Chen F."/>
            <person name="Chiyoda S."/>
            <person name="Chovatia M."/>
            <person name="Davies K.M."/>
            <person name="Delmans M."/>
            <person name="Demura T."/>
            <person name="Dierschke T."/>
            <person name="Dolan L."/>
            <person name="Dorantes-Acosta A.E."/>
            <person name="Eklund D.M."/>
            <person name="Florent S.N."/>
            <person name="Flores-Sandoval E."/>
            <person name="Fujiyama A."/>
            <person name="Fukuzawa H."/>
            <person name="Galik B."/>
            <person name="Grimanelli D."/>
            <person name="Grimwood J."/>
            <person name="Grossniklaus U."/>
            <person name="Hamada T."/>
            <person name="Haseloff J."/>
            <person name="Hetherington A.J."/>
            <person name="Higo A."/>
            <person name="Hirakawa Y."/>
            <person name="Hundley H.N."/>
            <person name="Ikeda Y."/>
            <person name="Inoue K."/>
            <person name="Inoue S.I."/>
            <person name="Ishida S."/>
            <person name="Jia Q."/>
            <person name="Kakita M."/>
            <person name="Kanazawa T."/>
            <person name="Kawai Y."/>
            <person name="Kawashima T."/>
            <person name="Kennedy M."/>
            <person name="Kinose K."/>
            <person name="Kinoshita T."/>
            <person name="Kohara Y."/>
            <person name="Koide E."/>
            <person name="Komatsu K."/>
            <person name="Kopischke S."/>
            <person name="Kubo M."/>
            <person name="Kyozuka J."/>
            <person name="Lagercrantz U."/>
            <person name="Lin S.S."/>
            <person name="Lindquist E."/>
            <person name="Lipzen A.M."/>
            <person name="Lu C.W."/>
            <person name="De Luna E."/>
            <person name="Martienssen R.A."/>
            <person name="Minamino N."/>
            <person name="Mizutani M."/>
            <person name="Mizutani M."/>
            <person name="Mochizuki N."/>
            <person name="Monte I."/>
            <person name="Mosher R."/>
            <person name="Nagasaki H."/>
            <person name="Nakagami H."/>
            <person name="Naramoto S."/>
            <person name="Nishitani K."/>
            <person name="Ohtani M."/>
            <person name="Okamoto T."/>
            <person name="Okumura M."/>
            <person name="Phillips J."/>
            <person name="Pollak B."/>
            <person name="Reinders A."/>
            <person name="Rovekamp M."/>
            <person name="Sano R."/>
            <person name="Sawa S."/>
            <person name="Schmid M.W."/>
            <person name="Shirakawa M."/>
            <person name="Solano R."/>
            <person name="Spunde A."/>
            <person name="Suetsugu N."/>
            <person name="Sugano S."/>
            <person name="Sugiyama A."/>
            <person name="Sun R."/>
            <person name="Suzuki Y."/>
            <person name="Takenaka M."/>
            <person name="Takezawa D."/>
            <person name="Tomogane H."/>
            <person name="Tsuzuki M."/>
            <person name="Ueda T."/>
            <person name="Umeda M."/>
            <person name="Ward J.M."/>
            <person name="Watanabe Y."/>
            <person name="Yazaki K."/>
            <person name="Yokoyama R."/>
            <person name="Yoshitake Y."/>
            <person name="Yotsui I."/>
            <person name="Zachgo S."/>
            <person name="Schmutz J."/>
        </authorList>
    </citation>
    <scope>NUCLEOTIDE SEQUENCE [LARGE SCALE GENOMIC DNA]</scope>
    <source>
        <strain evidence="6">Tak-1</strain>
    </source>
</reference>
<dbReference type="InterPro" id="IPR036392">
    <property type="entry name" value="PLAT/LH2_dom_sf"/>
</dbReference>
<keyword evidence="3" id="KW-0732">Signal</keyword>
<evidence type="ECO:0000259" key="4">
    <source>
        <dbReference type="PROSITE" id="PS50095"/>
    </source>
</evidence>
<accession>A0A2R6X4R0</accession>
<evidence type="ECO:0000256" key="2">
    <source>
        <dbReference type="SAM" id="MobiDB-lite"/>
    </source>
</evidence>
<feature type="region of interest" description="Disordered" evidence="2">
    <location>
        <begin position="93"/>
        <end position="125"/>
    </location>
</feature>
<dbReference type="Gene3D" id="2.40.180.10">
    <property type="entry name" value="Catalase core domain"/>
    <property type="match status" value="1"/>
</dbReference>
<gene>
    <name evidence="5" type="ORF">MARPO_0036s0049</name>
</gene>
<organism evidence="5 6">
    <name type="scientific">Marchantia polymorpha</name>
    <name type="common">Common liverwort</name>
    <name type="synonym">Marchantia aquatica</name>
    <dbReference type="NCBI Taxonomy" id="3197"/>
    <lineage>
        <taxon>Eukaryota</taxon>
        <taxon>Viridiplantae</taxon>
        <taxon>Streptophyta</taxon>
        <taxon>Embryophyta</taxon>
        <taxon>Marchantiophyta</taxon>
        <taxon>Marchantiopsida</taxon>
        <taxon>Marchantiidae</taxon>
        <taxon>Marchantiales</taxon>
        <taxon>Marchantiaceae</taxon>
        <taxon>Marchantia</taxon>
    </lineage>
</organism>
<evidence type="ECO:0000256" key="3">
    <source>
        <dbReference type="SAM" id="SignalP"/>
    </source>
</evidence>
<feature type="domain" description="PLAT" evidence="4">
    <location>
        <begin position="210"/>
        <end position="329"/>
    </location>
</feature>
<sequence length="340" mass="37534">MASKCCTSGWSDPAMGFCPEQRRLANLFLGCILLMLLSHEAADAAAAAAGGRVGITGSSNNKLHRRIDVQVQTSDNKHMSSFLHHLEAAEKTRIHSHDHSLQPSKVSKRTSADMSTLSRASDSEQLHTATGAMDLLKMQSKDQLQQSRRMKTEEGHSTSDAETLAHTMDLQSQRSRAELTHTKRVDLELTASDFSTKVQMHSQAADQGTCVYTITTETGKKWGAGTDATISLRLMNKKNDEVYFDNLDNGKNNFEKGHMDVFEEFGPCVENICKMLLSTDNGGFFADWYVETVGFSVTTPLGGRQEKLWELHQWLPKDDATASLFVMKDDCASSAQPPTP</sequence>
<dbReference type="AlphaFoldDB" id="A0A2R6X4R0"/>
<dbReference type="Pfam" id="PF06232">
    <property type="entry name" value="ATS3"/>
    <property type="match status" value="1"/>
</dbReference>
<evidence type="ECO:0000256" key="1">
    <source>
        <dbReference type="PROSITE-ProRule" id="PRU00152"/>
    </source>
</evidence>